<dbReference type="EMBL" id="AGCU01075024">
    <property type="status" value="NOT_ANNOTATED_CDS"/>
    <property type="molecule type" value="Genomic_DNA"/>
</dbReference>
<dbReference type="EMBL" id="AGCU01075020">
    <property type="status" value="NOT_ANNOTATED_CDS"/>
    <property type="molecule type" value="Genomic_DNA"/>
</dbReference>
<dbReference type="Ensembl" id="ENSPSIT00000015800.1">
    <property type="protein sequence ID" value="ENSPSIP00000015726.1"/>
    <property type="gene ID" value="ENSPSIG00000014049.1"/>
</dbReference>
<reference evidence="4" key="2">
    <citation type="journal article" date="2013" name="Nat. Genet.">
        <title>The draft genomes of soft-shell turtle and green sea turtle yield insights into the development and evolution of the turtle-specific body plan.</title>
        <authorList>
            <person name="Wang Z."/>
            <person name="Pascual-Anaya J."/>
            <person name="Zadissa A."/>
            <person name="Li W."/>
            <person name="Niimura Y."/>
            <person name="Huang Z."/>
            <person name="Li C."/>
            <person name="White S."/>
            <person name="Xiong Z."/>
            <person name="Fang D."/>
            <person name="Wang B."/>
            <person name="Ming Y."/>
            <person name="Chen Y."/>
            <person name="Zheng Y."/>
            <person name="Kuraku S."/>
            <person name="Pignatelli M."/>
            <person name="Herrero J."/>
            <person name="Beal K."/>
            <person name="Nozawa M."/>
            <person name="Li Q."/>
            <person name="Wang J."/>
            <person name="Zhang H."/>
            <person name="Yu L."/>
            <person name="Shigenobu S."/>
            <person name="Wang J."/>
            <person name="Liu J."/>
            <person name="Flicek P."/>
            <person name="Searle S."/>
            <person name="Wang J."/>
            <person name="Kuratani S."/>
            <person name="Yin Y."/>
            <person name="Aken B."/>
            <person name="Zhang G."/>
            <person name="Irie N."/>
        </authorList>
    </citation>
    <scope>NUCLEOTIDE SEQUENCE [LARGE SCALE GENOMIC DNA]</scope>
    <source>
        <strain evidence="4">Daiwa-1</strain>
    </source>
</reference>
<keyword evidence="4" id="KW-1185">Reference proteome</keyword>
<dbReference type="EMBL" id="AGCU01075021">
    <property type="status" value="NOT_ANNOTATED_CDS"/>
    <property type="molecule type" value="Genomic_DNA"/>
</dbReference>
<protein>
    <recommendedName>
        <fullName evidence="5">Collagen type XXIII alpha 1 chain</fullName>
    </recommendedName>
</protein>
<proteinExistence type="predicted"/>
<dbReference type="Proteomes" id="UP000007267">
    <property type="component" value="Unassembled WGS sequence"/>
</dbReference>
<name>K7G615_PELSI</name>
<evidence type="ECO:0000313" key="4">
    <source>
        <dbReference type="Proteomes" id="UP000007267"/>
    </source>
</evidence>
<evidence type="ECO:0000313" key="3">
    <source>
        <dbReference type="Ensembl" id="ENSPSIP00000015726.1"/>
    </source>
</evidence>
<feature type="region of interest" description="Disordered" evidence="1">
    <location>
        <begin position="116"/>
        <end position="159"/>
    </location>
</feature>
<dbReference type="EMBL" id="AGCU01075022">
    <property type="status" value="NOT_ANNOTATED_CDS"/>
    <property type="molecule type" value="Genomic_DNA"/>
</dbReference>
<keyword evidence="2" id="KW-0472">Membrane</keyword>
<dbReference type="EMBL" id="AGCU01075023">
    <property type="status" value="NOT_ANNOTATED_CDS"/>
    <property type="molecule type" value="Genomic_DNA"/>
</dbReference>
<keyword evidence="2" id="KW-1133">Transmembrane helix</keyword>
<reference evidence="3" key="4">
    <citation type="submission" date="2025-09" db="UniProtKB">
        <authorList>
            <consortium name="Ensembl"/>
        </authorList>
    </citation>
    <scope>IDENTIFICATION</scope>
</reference>
<dbReference type="PANTHER" id="PTHR37456:SF5">
    <property type="entry name" value="COLLAGEN TYPE XIII ALPHA 1 CHAIN"/>
    <property type="match status" value="1"/>
</dbReference>
<evidence type="ECO:0008006" key="5">
    <source>
        <dbReference type="Google" id="ProtNLM"/>
    </source>
</evidence>
<dbReference type="PANTHER" id="PTHR37456">
    <property type="entry name" value="SI:CH211-266K2.1"/>
    <property type="match status" value="1"/>
</dbReference>
<reference evidence="4" key="1">
    <citation type="submission" date="2011-10" db="EMBL/GenBank/DDBJ databases">
        <authorList>
            <consortium name="Soft-shell Turtle Genome Consortium"/>
        </authorList>
    </citation>
    <scope>NUCLEOTIDE SEQUENCE [LARGE SCALE GENOMIC DNA]</scope>
    <source>
        <strain evidence="4">Daiwa-1</strain>
    </source>
</reference>
<keyword evidence="2" id="KW-0812">Transmembrane</keyword>
<reference evidence="3" key="3">
    <citation type="submission" date="2025-08" db="UniProtKB">
        <authorList>
            <consortium name="Ensembl"/>
        </authorList>
    </citation>
    <scope>IDENTIFICATION</scope>
</reference>
<dbReference type="HOGENOM" id="CLU_133340_0_0_1"/>
<accession>K7G615</accession>
<dbReference type="GeneTree" id="ENSGT01000000215701"/>
<feature type="transmembrane region" description="Helical" evidence="2">
    <location>
        <begin position="34"/>
        <end position="58"/>
    </location>
</feature>
<organism evidence="3 4">
    <name type="scientific">Pelodiscus sinensis</name>
    <name type="common">Chinese softshell turtle</name>
    <name type="synonym">Trionyx sinensis</name>
    <dbReference type="NCBI Taxonomy" id="13735"/>
    <lineage>
        <taxon>Eukaryota</taxon>
        <taxon>Metazoa</taxon>
        <taxon>Chordata</taxon>
        <taxon>Craniata</taxon>
        <taxon>Vertebrata</taxon>
        <taxon>Euteleostomi</taxon>
        <taxon>Archelosauria</taxon>
        <taxon>Testudinata</taxon>
        <taxon>Testudines</taxon>
        <taxon>Cryptodira</taxon>
        <taxon>Trionychia</taxon>
        <taxon>Trionychidae</taxon>
        <taxon>Pelodiscus</taxon>
    </lineage>
</organism>
<dbReference type="eggNOG" id="KOG3544">
    <property type="taxonomic scope" value="Eukaryota"/>
</dbReference>
<dbReference type="AlphaFoldDB" id="K7G615"/>
<dbReference type="EMBL" id="AGCU01075026">
    <property type="status" value="NOT_ANNOTATED_CDS"/>
    <property type="molecule type" value="Genomic_DNA"/>
</dbReference>
<dbReference type="EMBL" id="AGCU01075025">
    <property type="status" value="NOT_ANNOTATED_CDS"/>
    <property type="molecule type" value="Genomic_DNA"/>
</dbReference>
<sequence length="171" mass="18432">MLEEKGWKGASTGAFDRGCIAPPRTGDGERCCRFPLLLVSGLPGVSLISLVLSLLLYFRTSDLQSRVSHLEADRCTQLPAWLSADQMETAILGRVDQLFDEKLKFNLPRHREVRDTHQRCNCPAGPPGPTGRPGLPGLKGQPGEKGAPGEAGMSIIGPRGPPVSDFLSIFV</sequence>
<evidence type="ECO:0000256" key="2">
    <source>
        <dbReference type="SAM" id="Phobius"/>
    </source>
</evidence>
<dbReference type="STRING" id="13735.ENSPSIP00000015726"/>
<dbReference type="OMA" id="INAEIFF"/>
<dbReference type="InterPro" id="IPR050938">
    <property type="entry name" value="Collagen_Structural_Proteins"/>
</dbReference>
<evidence type="ECO:0000256" key="1">
    <source>
        <dbReference type="SAM" id="MobiDB-lite"/>
    </source>
</evidence>